<name>A0A4V3CZD5_LABRH</name>
<dbReference type="Pfam" id="PF00575">
    <property type="entry name" value="S1"/>
    <property type="match status" value="1"/>
</dbReference>
<dbReference type="AlphaFoldDB" id="A0A4V3CZD5"/>
<dbReference type="GO" id="GO:0005840">
    <property type="term" value="C:ribosome"/>
    <property type="evidence" value="ECO:0007669"/>
    <property type="project" value="UniProtKB-KW"/>
</dbReference>
<accession>A0A4V3CZD5</accession>
<protein>
    <submittedName>
        <fullName evidence="2">Small subunit ribosomal protein S1</fullName>
    </submittedName>
</protein>
<dbReference type="GO" id="GO:0003676">
    <property type="term" value="F:nucleic acid binding"/>
    <property type="evidence" value="ECO:0007669"/>
    <property type="project" value="InterPro"/>
</dbReference>
<dbReference type="InterPro" id="IPR012340">
    <property type="entry name" value="NA-bd_OB-fold"/>
</dbReference>
<evidence type="ECO:0000313" key="3">
    <source>
        <dbReference type="Proteomes" id="UP000295444"/>
    </source>
</evidence>
<keyword evidence="3" id="KW-1185">Reference proteome</keyword>
<evidence type="ECO:0000259" key="1">
    <source>
        <dbReference type="PROSITE" id="PS50126"/>
    </source>
</evidence>
<organism evidence="2 3">
    <name type="scientific">Labedaea rhizosphaerae</name>
    <dbReference type="NCBI Taxonomy" id="598644"/>
    <lineage>
        <taxon>Bacteria</taxon>
        <taxon>Bacillati</taxon>
        <taxon>Actinomycetota</taxon>
        <taxon>Actinomycetes</taxon>
        <taxon>Pseudonocardiales</taxon>
        <taxon>Pseudonocardiaceae</taxon>
        <taxon>Labedaea</taxon>
    </lineage>
</organism>
<dbReference type="OrthoDB" id="3696341at2"/>
<comment type="caution">
    <text evidence="2">The sequence shown here is derived from an EMBL/GenBank/DDBJ whole genome shotgun (WGS) entry which is preliminary data.</text>
</comment>
<gene>
    <name evidence="2" type="ORF">EV186_103572</name>
</gene>
<dbReference type="EMBL" id="SNXZ01000003">
    <property type="protein sequence ID" value="TDP97608.1"/>
    <property type="molecule type" value="Genomic_DNA"/>
</dbReference>
<dbReference type="PROSITE" id="PS50126">
    <property type="entry name" value="S1"/>
    <property type="match status" value="1"/>
</dbReference>
<keyword evidence="2" id="KW-0689">Ribosomal protein</keyword>
<dbReference type="InterPro" id="IPR003029">
    <property type="entry name" value="S1_domain"/>
</dbReference>
<reference evidence="2 3" key="1">
    <citation type="submission" date="2019-03" db="EMBL/GenBank/DDBJ databases">
        <title>Genomic Encyclopedia of Type Strains, Phase IV (KMG-IV): sequencing the most valuable type-strain genomes for metagenomic binning, comparative biology and taxonomic classification.</title>
        <authorList>
            <person name="Goeker M."/>
        </authorList>
    </citation>
    <scope>NUCLEOTIDE SEQUENCE [LARGE SCALE GENOMIC DNA]</scope>
    <source>
        <strain evidence="2 3">DSM 45361</strain>
    </source>
</reference>
<sequence length="85" mass="9174">MTSAHEPVSAEQWQRFAAANGLGDVVEARVVSVVPFGAFVELDEGVHGLLHISEWAGEPAEGDTLRLRINAIDGEHRRVSLTRAA</sequence>
<evidence type="ECO:0000313" key="2">
    <source>
        <dbReference type="EMBL" id="TDP97608.1"/>
    </source>
</evidence>
<dbReference type="SMART" id="SM00316">
    <property type="entry name" value="S1"/>
    <property type="match status" value="1"/>
</dbReference>
<proteinExistence type="predicted"/>
<dbReference type="SUPFAM" id="SSF50249">
    <property type="entry name" value="Nucleic acid-binding proteins"/>
    <property type="match status" value="1"/>
</dbReference>
<feature type="domain" description="S1 motif" evidence="1">
    <location>
        <begin position="23"/>
        <end position="84"/>
    </location>
</feature>
<dbReference type="Proteomes" id="UP000295444">
    <property type="component" value="Unassembled WGS sequence"/>
</dbReference>
<keyword evidence="2" id="KW-0687">Ribonucleoprotein</keyword>
<dbReference type="Gene3D" id="2.40.50.140">
    <property type="entry name" value="Nucleic acid-binding proteins"/>
    <property type="match status" value="1"/>
</dbReference>